<keyword evidence="1" id="KW-1133">Transmembrane helix</keyword>
<accession>A0A8D5FJ20</accession>
<dbReference type="AlphaFoldDB" id="A0A8D5FJ20"/>
<sequence>MGIVFLMEGKWKNCYYLFFFLLFSVLLFGCREKLPKYHIGVLQWTEKVYPYRLTYQGVIDGLHDLGFQESVNLTIDYRNVEQDRKLAYEISQDFVKDNVDLIVALGTGSSLAAIRATDHTPIPVVFSIVGSPETTGIIDSFSEAGGNITGVSMKVPVQEQFQKIHKILPRLKRLGILYCTEMPQAVATGMEAAGTAEKFGWTSAVQTVSQKALPFLRKQVEMLARKMDAIYIPTDPVLGTAENLDLVIRVADEHGIPVFGVAEEFVKRGVLAAYHCDYYEIGRQAAGPIVRIFKGVNARDIPSQKPIIKKWSLNLRKADQLGINIDRALIMTVDNLIN</sequence>
<dbReference type="PANTHER" id="PTHR35271">
    <property type="entry name" value="ABC TRANSPORTER, SUBSTRATE-BINDING LIPOPROTEIN-RELATED"/>
    <property type="match status" value="1"/>
</dbReference>
<evidence type="ECO:0000256" key="1">
    <source>
        <dbReference type="SAM" id="Phobius"/>
    </source>
</evidence>
<evidence type="ECO:0000313" key="2">
    <source>
        <dbReference type="EMBL" id="BCL62547.1"/>
    </source>
</evidence>
<keyword evidence="1" id="KW-0472">Membrane</keyword>
<name>A0A8D5FJ20_9BACT</name>
<feature type="transmembrane region" description="Helical" evidence="1">
    <location>
        <begin position="15"/>
        <end position="30"/>
    </location>
</feature>
<proteinExistence type="predicted"/>
<evidence type="ECO:0000313" key="3">
    <source>
        <dbReference type="Proteomes" id="UP000826725"/>
    </source>
</evidence>
<dbReference type="RefSeq" id="WP_228854895.1">
    <property type="nucleotide sequence ID" value="NZ_AP024086.1"/>
</dbReference>
<keyword evidence="3" id="KW-1185">Reference proteome</keyword>
<dbReference type="Pfam" id="PF04392">
    <property type="entry name" value="ABC_sub_bind"/>
    <property type="match status" value="1"/>
</dbReference>
<keyword evidence="1" id="KW-0812">Transmembrane</keyword>
<gene>
    <name evidence="2" type="ORF">DGMP_32400</name>
</gene>
<reference evidence="2" key="1">
    <citation type="submission" date="2020-09" db="EMBL/GenBank/DDBJ databases">
        <title>Desulfogranum mesoprofundum gen. nov., sp. nov., a novel mesophilic, sulfate-reducing chemolithoautotroph isolated from a deep-sea hydrothermal vent chimney in the Suiyo Seamount.</title>
        <authorList>
            <person name="Hashimoto Y."/>
            <person name="Nakagawa S."/>
        </authorList>
    </citation>
    <scope>NUCLEOTIDE SEQUENCE</scope>
    <source>
        <strain evidence="2">KT2</strain>
    </source>
</reference>
<dbReference type="KEGG" id="dbk:DGMP_32400"/>
<dbReference type="Proteomes" id="UP000826725">
    <property type="component" value="Chromosome"/>
</dbReference>
<dbReference type="EMBL" id="AP024086">
    <property type="protein sequence ID" value="BCL62547.1"/>
    <property type="molecule type" value="Genomic_DNA"/>
</dbReference>
<protein>
    <submittedName>
        <fullName evidence="2">ABC transporter substrate-binding protein</fullName>
    </submittedName>
</protein>
<organism evidence="2 3">
    <name type="scientific">Desulfomarina profundi</name>
    <dbReference type="NCBI Taxonomy" id="2772557"/>
    <lineage>
        <taxon>Bacteria</taxon>
        <taxon>Pseudomonadati</taxon>
        <taxon>Thermodesulfobacteriota</taxon>
        <taxon>Desulfobulbia</taxon>
        <taxon>Desulfobulbales</taxon>
        <taxon>Desulfobulbaceae</taxon>
        <taxon>Desulfomarina</taxon>
    </lineage>
</organism>
<dbReference type="CDD" id="cd06325">
    <property type="entry name" value="PBP1_ABC_unchar_transporter"/>
    <property type="match status" value="1"/>
</dbReference>
<dbReference type="InterPro" id="IPR007487">
    <property type="entry name" value="ABC_transpt-TYRBP-like"/>
</dbReference>
<dbReference type="PANTHER" id="PTHR35271:SF1">
    <property type="entry name" value="ABC TRANSPORTER, SUBSTRATE-BINDING LIPOPROTEIN"/>
    <property type="match status" value="1"/>
</dbReference>